<feature type="compositionally biased region" description="Basic and acidic residues" evidence="1">
    <location>
        <begin position="317"/>
        <end position="334"/>
    </location>
</feature>
<name>S7RAW5_GLOTA</name>
<dbReference type="EMBL" id="KB469311">
    <property type="protein sequence ID" value="EPQ51400.1"/>
    <property type="molecule type" value="Genomic_DNA"/>
</dbReference>
<dbReference type="HOGENOM" id="CLU_831713_0_0_1"/>
<proteinExistence type="predicted"/>
<accession>S7RAW5</accession>
<reference evidence="2 3" key="1">
    <citation type="journal article" date="2012" name="Science">
        <title>The Paleozoic origin of enzymatic lignin decomposition reconstructed from 31 fungal genomes.</title>
        <authorList>
            <person name="Floudas D."/>
            <person name="Binder M."/>
            <person name="Riley R."/>
            <person name="Barry K."/>
            <person name="Blanchette R.A."/>
            <person name="Henrissat B."/>
            <person name="Martinez A.T."/>
            <person name="Otillar R."/>
            <person name="Spatafora J.W."/>
            <person name="Yadav J.S."/>
            <person name="Aerts A."/>
            <person name="Benoit I."/>
            <person name="Boyd A."/>
            <person name="Carlson A."/>
            <person name="Copeland A."/>
            <person name="Coutinho P.M."/>
            <person name="de Vries R.P."/>
            <person name="Ferreira P."/>
            <person name="Findley K."/>
            <person name="Foster B."/>
            <person name="Gaskell J."/>
            <person name="Glotzer D."/>
            <person name="Gorecki P."/>
            <person name="Heitman J."/>
            <person name="Hesse C."/>
            <person name="Hori C."/>
            <person name="Igarashi K."/>
            <person name="Jurgens J.A."/>
            <person name="Kallen N."/>
            <person name="Kersten P."/>
            <person name="Kohler A."/>
            <person name="Kuees U."/>
            <person name="Kumar T.K.A."/>
            <person name="Kuo A."/>
            <person name="LaButti K."/>
            <person name="Larrondo L.F."/>
            <person name="Lindquist E."/>
            <person name="Ling A."/>
            <person name="Lombard V."/>
            <person name="Lucas S."/>
            <person name="Lundell T."/>
            <person name="Martin R."/>
            <person name="McLaughlin D.J."/>
            <person name="Morgenstern I."/>
            <person name="Morin E."/>
            <person name="Murat C."/>
            <person name="Nagy L.G."/>
            <person name="Nolan M."/>
            <person name="Ohm R.A."/>
            <person name="Patyshakuliyeva A."/>
            <person name="Rokas A."/>
            <person name="Ruiz-Duenas F.J."/>
            <person name="Sabat G."/>
            <person name="Salamov A."/>
            <person name="Samejima M."/>
            <person name="Schmutz J."/>
            <person name="Slot J.C."/>
            <person name="St John F."/>
            <person name="Stenlid J."/>
            <person name="Sun H."/>
            <person name="Sun S."/>
            <person name="Syed K."/>
            <person name="Tsang A."/>
            <person name="Wiebenga A."/>
            <person name="Young D."/>
            <person name="Pisabarro A."/>
            <person name="Eastwood D.C."/>
            <person name="Martin F."/>
            <person name="Cullen D."/>
            <person name="Grigoriev I.V."/>
            <person name="Hibbett D.S."/>
        </authorList>
    </citation>
    <scope>NUCLEOTIDE SEQUENCE [LARGE SCALE GENOMIC DNA]</scope>
    <source>
        <strain evidence="2 3">ATCC 11539</strain>
    </source>
</reference>
<sequence>MSMVGPTTFDQDETYRRPVGGVGSAVGAFQYLWLSLTPSISPSMATSRDCIDIPRAACLSRAPRWYRALDSRHDPCCLVSACTLGLPRPGIAKTGRIAVRGAVLDGAHVSMPTPSRFVVPEEDRMYRRRGSGAEDVVSWSGALTAVPNCPRWLPKMRHIDFPPGACLTLPDDNPSRPRRSCGVCPRHPSHTVDVGLVEHSVRKDEARRLPSIGDGSLTCNGWVRAPAAATDRQHDSLDIHPRRRLPAASLSAPTKCPYANTGRIAAPEAACSHAAMVALGDTLRVRRPCARSTPSRRLYPVPSTSSPRGLVRPSGQQRRDVSRSRERREAPLHV</sequence>
<keyword evidence="3" id="KW-1185">Reference proteome</keyword>
<evidence type="ECO:0000313" key="2">
    <source>
        <dbReference type="EMBL" id="EPQ51400.1"/>
    </source>
</evidence>
<dbReference type="KEGG" id="gtr:GLOTRDRAFT_133262"/>
<organism evidence="2 3">
    <name type="scientific">Gloeophyllum trabeum (strain ATCC 11539 / FP-39264 / Madison 617)</name>
    <name type="common">Brown rot fungus</name>
    <dbReference type="NCBI Taxonomy" id="670483"/>
    <lineage>
        <taxon>Eukaryota</taxon>
        <taxon>Fungi</taxon>
        <taxon>Dikarya</taxon>
        <taxon>Basidiomycota</taxon>
        <taxon>Agaricomycotina</taxon>
        <taxon>Agaricomycetes</taxon>
        <taxon>Gloeophyllales</taxon>
        <taxon>Gloeophyllaceae</taxon>
        <taxon>Gloeophyllum</taxon>
    </lineage>
</organism>
<protein>
    <submittedName>
        <fullName evidence="2">Uncharacterized protein</fullName>
    </submittedName>
</protein>
<dbReference type="AlphaFoldDB" id="S7RAW5"/>
<dbReference type="GeneID" id="19302698"/>
<evidence type="ECO:0000313" key="3">
    <source>
        <dbReference type="Proteomes" id="UP000030669"/>
    </source>
</evidence>
<gene>
    <name evidence="2" type="ORF">GLOTRDRAFT_133262</name>
</gene>
<evidence type="ECO:0000256" key="1">
    <source>
        <dbReference type="SAM" id="MobiDB-lite"/>
    </source>
</evidence>
<dbReference type="Proteomes" id="UP000030669">
    <property type="component" value="Unassembled WGS sequence"/>
</dbReference>
<dbReference type="RefSeq" id="XP_007870357.1">
    <property type="nucleotide sequence ID" value="XM_007872166.1"/>
</dbReference>
<feature type="region of interest" description="Disordered" evidence="1">
    <location>
        <begin position="290"/>
        <end position="334"/>
    </location>
</feature>